<evidence type="ECO:0000313" key="2">
    <source>
        <dbReference type="EMBL" id="CAD7687721.1"/>
    </source>
</evidence>
<proteinExistence type="predicted"/>
<accession>A0A811ZFY4</accession>
<dbReference type="Proteomes" id="UP000645828">
    <property type="component" value="Unassembled WGS sequence"/>
</dbReference>
<dbReference type="EMBL" id="CAJHUB010000764">
    <property type="protein sequence ID" value="CAD7687721.1"/>
    <property type="molecule type" value="Genomic_DNA"/>
</dbReference>
<protein>
    <submittedName>
        <fullName evidence="2">(raccoon dog) hypothetical protein</fullName>
    </submittedName>
</protein>
<gene>
    <name evidence="2" type="ORF">NYPRO_LOCUS20514</name>
</gene>
<dbReference type="AlphaFoldDB" id="A0A811ZFY4"/>
<feature type="region of interest" description="Disordered" evidence="1">
    <location>
        <begin position="1"/>
        <end position="80"/>
    </location>
</feature>
<keyword evidence="3" id="KW-1185">Reference proteome</keyword>
<evidence type="ECO:0000256" key="1">
    <source>
        <dbReference type="SAM" id="MobiDB-lite"/>
    </source>
</evidence>
<reference evidence="2" key="1">
    <citation type="submission" date="2020-12" db="EMBL/GenBank/DDBJ databases">
        <authorList>
            <consortium name="Molecular Ecology Group"/>
        </authorList>
    </citation>
    <scope>NUCLEOTIDE SEQUENCE</scope>
    <source>
        <strain evidence="2">TBG_1078</strain>
    </source>
</reference>
<organism evidence="2 3">
    <name type="scientific">Nyctereutes procyonoides</name>
    <name type="common">Raccoon dog</name>
    <name type="synonym">Canis procyonoides</name>
    <dbReference type="NCBI Taxonomy" id="34880"/>
    <lineage>
        <taxon>Eukaryota</taxon>
        <taxon>Metazoa</taxon>
        <taxon>Chordata</taxon>
        <taxon>Craniata</taxon>
        <taxon>Vertebrata</taxon>
        <taxon>Euteleostomi</taxon>
        <taxon>Mammalia</taxon>
        <taxon>Eutheria</taxon>
        <taxon>Laurasiatheria</taxon>
        <taxon>Carnivora</taxon>
        <taxon>Caniformia</taxon>
        <taxon>Canidae</taxon>
        <taxon>Nyctereutes</taxon>
    </lineage>
</organism>
<sequence length="118" mass="13387">MDNTCELPTEKGGETGEPDELTPAPDPTATFTDRIPDSSQDTSVLTAVERKDSSSPTPTAKKRKKKTGTKEKKEKKQKAKMKQLNLYEMYHWSAFPLAAIKRLIQRHLEKCHYNNPNI</sequence>
<evidence type="ECO:0000313" key="3">
    <source>
        <dbReference type="Proteomes" id="UP000645828"/>
    </source>
</evidence>
<name>A0A811ZFY4_NYCPR</name>
<comment type="caution">
    <text evidence="2">The sequence shown here is derived from an EMBL/GenBank/DDBJ whole genome shotgun (WGS) entry which is preliminary data.</text>
</comment>